<organism evidence="8 9">
    <name type="scientific">Larinioides sclopetarius</name>
    <dbReference type="NCBI Taxonomy" id="280406"/>
    <lineage>
        <taxon>Eukaryota</taxon>
        <taxon>Metazoa</taxon>
        <taxon>Ecdysozoa</taxon>
        <taxon>Arthropoda</taxon>
        <taxon>Chelicerata</taxon>
        <taxon>Arachnida</taxon>
        <taxon>Araneae</taxon>
        <taxon>Araneomorphae</taxon>
        <taxon>Entelegynae</taxon>
        <taxon>Araneoidea</taxon>
        <taxon>Araneidae</taxon>
        <taxon>Larinioides</taxon>
    </lineage>
</organism>
<keyword evidence="5" id="KW-1015">Disulfide bond</keyword>
<evidence type="ECO:0000256" key="5">
    <source>
        <dbReference type="ARBA" id="ARBA00023157"/>
    </source>
</evidence>
<dbReference type="Proteomes" id="UP001497382">
    <property type="component" value="Unassembled WGS sequence"/>
</dbReference>
<dbReference type="GO" id="GO:0042742">
    <property type="term" value="P:defense response to bacterium"/>
    <property type="evidence" value="ECO:0007669"/>
    <property type="project" value="UniProtKB-KW"/>
</dbReference>
<comment type="subcellular location">
    <subcellularLocation>
        <location evidence="1">Secreted</location>
    </subcellularLocation>
</comment>
<evidence type="ECO:0000313" key="9">
    <source>
        <dbReference type="Proteomes" id="UP001497382"/>
    </source>
</evidence>
<keyword evidence="4" id="KW-0044">Antibiotic</keyword>
<dbReference type="Pfam" id="PF01097">
    <property type="entry name" value="Defensin_2"/>
    <property type="match status" value="1"/>
</dbReference>
<dbReference type="GO" id="GO:0005576">
    <property type="term" value="C:extracellular region"/>
    <property type="evidence" value="ECO:0007669"/>
    <property type="project" value="UniProtKB-SubCell"/>
</dbReference>
<name>A0AAV2BNR5_9ARAC</name>
<evidence type="ECO:0000256" key="2">
    <source>
        <dbReference type="ARBA" id="ARBA00022525"/>
    </source>
</evidence>
<feature type="signal peptide" evidence="6">
    <location>
        <begin position="1"/>
        <end position="21"/>
    </location>
</feature>
<keyword evidence="2" id="KW-0964">Secreted</keyword>
<dbReference type="InterPro" id="IPR036574">
    <property type="entry name" value="Scorpion_toxin-like_sf"/>
</dbReference>
<gene>
    <name evidence="8" type="ORF">LARSCL_LOCUS20375</name>
</gene>
<evidence type="ECO:0000313" key="8">
    <source>
        <dbReference type="EMBL" id="CAL1297567.1"/>
    </source>
</evidence>
<keyword evidence="6" id="KW-0732">Signal</keyword>
<reference evidence="8 9" key="1">
    <citation type="submission" date="2024-04" db="EMBL/GenBank/DDBJ databases">
        <authorList>
            <person name="Rising A."/>
            <person name="Reimegard J."/>
            <person name="Sonavane S."/>
            <person name="Akerstrom W."/>
            <person name="Nylinder S."/>
            <person name="Hedman E."/>
            <person name="Kallberg Y."/>
        </authorList>
    </citation>
    <scope>NUCLEOTIDE SEQUENCE [LARGE SCALE GENOMIC DNA]</scope>
</reference>
<evidence type="ECO:0000256" key="1">
    <source>
        <dbReference type="ARBA" id="ARBA00004613"/>
    </source>
</evidence>
<dbReference type="AlphaFoldDB" id="A0AAV2BNR5"/>
<evidence type="ECO:0000256" key="6">
    <source>
        <dbReference type="SAM" id="SignalP"/>
    </source>
</evidence>
<keyword evidence="9" id="KW-1185">Reference proteome</keyword>
<dbReference type="InterPro" id="IPR001542">
    <property type="entry name" value="Defensin_invertebrate/fungal"/>
</dbReference>
<protein>
    <recommendedName>
        <fullName evidence="7">Invertebrate defensins family profile domain-containing protein</fullName>
    </recommendedName>
</protein>
<evidence type="ECO:0000256" key="4">
    <source>
        <dbReference type="ARBA" id="ARBA00023022"/>
    </source>
</evidence>
<feature type="chain" id="PRO_5043808042" description="Invertebrate defensins family profile domain-containing protein" evidence="6">
    <location>
        <begin position="22"/>
        <end position="123"/>
    </location>
</feature>
<dbReference type="EMBL" id="CAXIEN010000430">
    <property type="protein sequence ID" value="CAL1297567.1"/>
    <property type="molecule type" value="Genomic_DNA"/>
</dbReference>
<comment type="caution">
    <text evidence="8">The sequence shown here is derived from an EMBL/GenBank/DDBJ whole genome shotgun (WGS) entry which is preliminary data.</text>
</comment>
<evidence type="ECO:0000256" key="3">
    <source>
        <dbReference type="ARBA" id="ARBA00022529"/>
    </source>
</evidence>
<accession>A0AAV2BNR5</accession>
<evidence type="ECO:0000259" key="7">
    <source>
        <dbReference type="Pfam" id="PF01097"/>
    </source>
</evidence>
<dbReference type="SUPFAM" id="SSF57095">
    <property type="entry name" value="Scorpion toxin-like"/>
    <property type="match status" value="1"/>
</dbReference>
<sequence>MKMYAFLLCLMAGAWVIGSEAAVLVIPIEQATRDVFVPQQNPNILSDDENELATGSSPQGVDLVEAILGGENLDTQSGPLYSSNGCPSSSACSLKCKGKGFKWGMCTGPTKSVCQCYRTMGGR</sequence>
<proteinExistence type="predicted"/>
<feature type="domain" description="Invertebrate defensins family profile" evidence="7">
    <location>
        <begin position="85"/>
        <end position="117"/>
    </location>
</feature>
<keyword evidence="3" id="KW-0929">Antimicrobial</keyword>